<protein>
    <submittedName>
        <fullName evidence="2">Putative glycosyltransferase EpsH</fullName>
        <ecNumber evidence="2">2.4.-.-</ecNumber>
    </submittedName>
</protein>
<dbReference type="CDD" id="cd00761">
    <property type="entry name" value="Glyco_tranf_GTA_type"/>
    <property type="match status" value="1"/>
</dbReference>
<organism evidence="2 3">
    <name type="scientific">Tropicibacter naphthalenivorans</name>
    <dbReference type="NCBI Taxonomy" id="441103"/>
    <lineage>
        <taxon>Bacteria</taxon>
        <taxon>Pseudomonadati</taxon>
        <taxon>Pseudomonadota</taxon>
        <taxon>Alphaproteobacteria</taxon>
        <taxon>Rhodobacterales</taxon>
        <taxon>Roseobacteraceae</taxon>
        <taxon>Tropicibacter</taxon>
    </lineage>
</organism>
<dbReference type="InterPro" id="IPR050834">
    <property type="entry name" value="Glycosyltransf_2"/>
</dbReference>
<gene>
    <name evidence="2" type="primary">epsH</name>
    <name evidence="2" type="ORF">TRN7648_03766</name>
</gene>
<dbReference type="EMBL" id="CYSE01000010">
    <property type="protein sequence ID" value="CUH82005.1"/>
    <property type="molecule type" value="Genomic_DNA"/>
</dbReference>
<dbReference type="InterPro" id="IPR029044">
    <property type="entry name" value="Nucleotide-diphossugar_trans"/>
</dbReference>
<dbReference type="AlphaFoldDB" id="A0A0P1GJ91"/>
<keyword evidence="2" id="KW-0328">Glycosyltransferase</keyword>
<evidence type="ECO:0000313" key="3">
    <source>
        <dbReference type="Proteomes" id="UP000054935"/>
    </source>
</evidence>
<dbReference type="Gene3D" id="3.90.550.10">
    <property type="entry name" value="Spore Coat Polysaccharide Biosynthesis Protein SpsA, Chain A"/>
    <property type="match status" value="1"/>
</dbReference>
<name>A0A0P1GJ91_9RHOB</name>
<reference evidence="2 3" key="1">
    <citation type="submission" date="2015-09" db="EMBL/GenBank/DDBJ databases">
        <authorList>
            <consortium name="Swine Surveillance"/>
        </authorList>
    </citation>
    <scope>NUCLEOTIDE SEQUENCE [LARGE SCALE GENOMIC DNA]</scope>
    <source>
        <strain evidence="2 3">CECT 7648</strain>
    </source>
</reference>
<dbReference type="InterPro" id="IPR001173">
    <property type="entry name" value="Glyco_trans_2-like"/>
</dbReference>
<proteinExistence type="predicted"/>
<dbReference type="PANTHER" id="PTHR43685">
    <property type="entry name" value="GLYCOSYLTRANSFERASE"/>
    <property type="match status" value="1"/>
</dbReference>
<keyword evidence="3" id="KW-1185">Reference proteome</keyword>
<dbReference type="STRING" id="441103.TRN7648_03766"/>
<dbReference type="GO" id="GO:0016757">
    <property type="term" value="F:glycosyltransferase activity"/>
    <property type="evidence" value="ECO:0007669"/>
    <property type="project" value="UniProtKB-KW"/>
</dbReference>
<keyword evidence="2" id="KW-0808">Transferase</keyword>
<dbReference type="RefSeq" id="WP_058249137.1">
    <property type="nucleotide sequence ID" value="NZ_CYSE01000010.1"/>
</dbReference>
<dbReference type="Pfam" id="PF00535">
    <property type="entry name" value="Glycos_transf_2"/>
    <property type="match status" value="1"/>
</dbReference>
<accession>A0A0P1GJ91</accession>
<dbReference type="SUPFAM" id="SSF53448">
    <property type="entry name" value="Nucleotide-diphospho-sugar transferases"/>
    <property type="match status" value="1"/>
</dbReference>
<evidence type="ECO:0000313" key="2">
    <source>
        <dbReference type="EMBL" id="CUH82005.1"/>
    </source>
</evidence>
<dbReference type="EC" id="2.4.-.-" evidence="2"/>
<evidence type="ECO:0000259" key="1">
    <source>
        <dbReference type="Pfam" id="PF00535"/>
    </source>
</evidence>
<dbReference type="OrthoDB" id="5291101at2"/>
<dbReference type="PANTHER" id="PTHR43685:SF2">
    <property type="entry name" value="GLYCOSYLTRANSFERASE 2-LIKE DOMAIN-CONTAINING PROTEIN"/>
    <property type="match status" value="1"/>
</dbReference>
<feature type="domain" description="Glycosyltransferase 2-like" evidence="1">
    <location>
        <begin position="6"/>
        <end position="117"/>
    </location>
</feature>
<dbReference type="Proteomes" id="UP000054935">
    <property type="component" value="Unassembled WGS sequence"/>
</dbReference>
<sequence>MNCTISVIVSAYMAEETIGETLQALCAQPDAMLDIVVVDDGSTDGTSEVVRGFETQDRRVRLVRLDENLGAYRARAEGVAVSTGTYITFMDSDDLWAEQTMDKLRTALVAHADVDILQFGMNAFSDDPGQEFVAPHLSGTADSALITGYAPFEEFLRRKINFSLCNKLFKRSLWDAAAAQMPDIQREELDDFARIYGIMMQARSLAFVNHKLYWYRQRPGSVSKSTQPSKILGRAYSVARTLDRMREAIFADPALSAYATEFFLFQADVTRQYVVPAFEICFTTLTDDDSAALCATMCDLLGGSSLLRLSRDNPAIEIALRKNGAPAQDAERGLTLIYQANASFPGPALEMLKAFFALPVADTSAVILPCADAPDAAQTLCDMAESLGDVRVADTIETVDIAPERCYLLRDHPCLFFVKEWEKRPPLQGDFATKQVGLMTGDGRKNRAVNQAAGPFAPPDILQNYVETRRTTELGALLVRGDTLAMALRDPNWSRLRKHAQFPTVPAILANSSLHIKTNPLLIEEVRADLRAVRGGTGNASDAKLIAMMQDVQPLVGLIEKNNAEQRLHALIDQDIQHSFGLRFAELGSDPVAMTEMIGKVVSVLGPNRGVGFVFDWLRRSQRRPNLGDPAMMNLLGRVEAIEANQRAEAAKAATVDREAQQRIFNFNTRIERMAKQLQKVQSEISTLAEAAPAAQTDPTALPPDLQERFTQYEIELLSLRQEIEQTGGGDIIWDEFREFRRAQRERNNTYRRQLDQLLGIAPEELPQASEDAS</sequence>